<dbReference type="Gene3D" id="3.40.630.30">
    <property type="match status" value="1"/>
</dbReference>
<dbReference type="EMBL" id="MWWQ01000004">
    <property type="protein sequence ID" value="OZG53445.1"/>
    <property type="molecule type" value="Genomic_DNA"/>
</dbReference>
<dbReference type="Proteomes" id="UP000216454">
    <property type="component" value="Unassembled WGS sequence"/>
</dbReference>
<dbReference type="GO" id="GO:0016747">
    <property type="term" value="F:acyltransferase activity, transferring groups other than amino-acyl groups"/>
    <property type="evidence" value="ECO:0007669"/>
    <property type="project" value="InterPro"/>
</dbReference>
<dbReference type="InterPro" id="IPR000182">
    <property type="entry name" value="GNAT_dom"/>
</dbReference>
<protein>
    <submittedName>
        <fullName evidence="2">GNAT family N-acetyltransferase</fullName>
    </submittedName>
</protein>
<dbReference type="CDD" id="cd04301">
    <property type="entry name" value="NAT_SF"/>
    <property type="match status" value="1"/>
</dbReference>
<feature type="domain" description="N-acetyltransferase" evidence="1">
    <location>
        <begin position="33"/>
        <end position="232"/>
    </location>
</feature>
<dbReference type="AlphaFoldDB" id="A0A261F300"/>
<evidence type="ECO:0000313" key="3">
    <source>
        <dbReference type="Proteomes" id="UP000216454"/>
    </source>
</evidence>
<dbReference type="InterPro" id="IPR016181">
    <property type="entry name" value="Acyl_CoA_acyltransferase"/>
</dbReference>
<proteinExistence type="predicted"/>
<dbReference type="SUPFAM" id="SSF55729">
    <property type="entry name" value="Acyl-CoA N-acyltransferases (Nat)"/>
    <property type="match status" value="1"/>
</dbReference>
<gene>
    <name evidence="2" type="ORF">PSSU_0211</name>
</gene>
<accession>A0A261F300</accession>
<reference evidence="2 3" key="1">
    <citation type="journal article" date="2017" name="BMC Genomics">
        <title>Comparative genomic and phylogenomic analyses of the Bifidobacteriaceae family.</title>
        <authorList>
            <person name="Lugli G.A."/>
            <person name="Milani C."/>
            <person name="Turroni F."/>
            <person name="Duranti S."/>
            <person name="Mancabelli L."/>
            <person name="Mangifesta M."/>
            <person name="Ferrario C."/>
            <person name="Modesto M."/>
            <person name="Mattarelli P."/>
            <person name="Jiri K."/>
            <person name="van Sinderen D."/>
            <person name="Ventura M."/>
        </authorList>
    </citation>
    <scope>NUCLEOTIDE SEQUENCE [LARGE SCALE GENOMIC DNA]</scope>
    <source>
        <strain evidence="2 3">DSM 24744</strain>
    </source>
</reference>
<dbReference type="OrthoDB" id="6711752at2"/>
<keyword evidence="3" id="KW-1185">Reference proteome</keyword>
<sequence length="237" mass="26340">MTLAHSNARQREHIHHASCAQTVHDDGGACEHVAFRPVTSDDADELAALNMHTWFPKDLYSYAQTRHYAARLDVLHYLRSSTYGEVATLRGTILGVVLGAVEGKRPIVPAAAGWYRQAHVNAPMVPEGITVRRNLDKEIRTDLALERDVRKDVPAELQLFIVSAAARGKGVGGQLYSRFLAHLRECGEKRYFLYTDSDCDYGFYEAHGLTRVAQGTGDDYTGSGRTLDKFIYVGKLS</sequence>
<name>A0A261F300_9BIFI</name>
<keyword evidence="2" id="KW-0808">Transferase</keyword>
<evidence type="ECO:0000313" key="2">
    <source>
        <dbReference type="EMBL" id="OZG53445.1"/>
    </source>
</evidence>
<dbReference type="RefSeq" id="WP_094690554.1">
    <property type="nucleotide sequence ID" value="NZ_MWWQ01000004.1"/>
</dbReference>
<comment type="caution">
    <text evidence="2">The sequence shown here is derived from an EMBL/GenBank/DDBJ whole genome shotgun (WGS) entry which is preliminary data.</text>
</comment>
<dbReference type="Pfam" id="PF00583">
    <property type="entry name" value="Acetyltransf_1"/>
    <property type="match status" value="1"/>
</dbReference>
<dbReference type="PROSITE" id="PS51186">
    <property type="entry name" value="GNAT"/>
    <property type="match status" value="1"/>
</dbReference>
<evidence type="ECO:0000259" key="1">
    <source>
        <dbReference type="PROSITE" id="PS51186"/>
    </source>
</evidence>
<organism evidence="2 3">
    <name type="scientific">Pseudoscardovia suis</name>
    <dbReference type="NCBI Taxonomy" id="987063"/>
    <lineage>
        <taxon>Bacteria</taxon>
        <taxon>Bacillati</taxon>
        <taxon>Actinomycetota</taxon>
        <taxon>Actinomycetes</taxon>
        <taxon>Bifidobacteriales</taxon>
        <taxon>Bifidobacteriaceae</taxon>
        <taxon>Pseudoscardovia</taxon>
    </lineage>
</organism>